<dbReference type="SUPFAM" id="SSF54160">
    <property type="entry name" value="Chromo domain-like"/>
    <property type="match status" value="1"/>
</dbReference>
<keyword evidence="2" id="KW-0156">Chromatin regulator</keyword>
<keyword evidence="3" id="KW-0805">Transcription regulation</keyword>
<keyword evidence="4" id="KW-0804">Transcription</keyword>
<organism evidence="10 11">
    <name type="scientific">Bonamia ostreae</name>
    <dbReference type="NCBI Taxonomy" id="126728"/>
    <lineage>
        <taxon>Eukaryota</taxon>
        <taxon>Sar</taxon>
        <taxon>Rhizaria</taxon>
        <taxon>Endomyxa</taxon>
        <taxon>Ascetosporea</taxon>
        <taxon>Haplosporida</taxon>
        <taxon>Bonamia</taxon>
    </lineage>
</organism>
<comment type="caution">
    <text evidence="10">The sequence shown here is derived from an EMBL/GenBank/DDBJ whole genome shotgun (WGS) entry which is preliminary data.</text>
</comment>
<dbReference type="Proteomes" id="UP001439008">
    <property type="component" value="Unassembled WGS sequence"/>
</dbReference>
<feature type="domain" description="MSL3 chromodomain-like" evidence="9">
    <location>
        <begin position="21"/>
        <end position="82"/>
    </location>
</feature>
<dbReference type="Gene3D" id="2.30.30.140">
    <property type="match status" value="1"/>
</dbReference>
<sequence>MAGGDKTNVLSEMKCEKMFGIKEKVLVYFKGALYDARILKKNGDKRFKVHYLGWNKRWDENVDVSRIFPFEKEFEEIRDKIEKGQIPLQKEIGIGRTKNKKLEKKSAFSHINRERRSNVLYNKEDKKISNLSEEKRKTTIETQKSEITDVLRQMDSNKDKKQNVEKRKKPNGESLKNFGHPSRSLASIKSIREAHITFSPVFRRIVGSDFVRAGEKQAPHFPANAFTVSSLLERTNLNREQKKELANLFDQLMPEMLLFDFEKKIYLREAAALNFKASQVYGVTHLFRLLGLLVILSADIHFFVGTLFDRENRVDFLSS</sequence>
<accession>A0ABV2ADY6</accession>
<feature type="domain" description="MRG" evidence="8">
    <location>
        <begin position="233"/>
        <end position="293"/>
    </location>
</feature>
<evidence type="ECO:0000256" key="5">
    <source>
        <dbReference type="ARBA" id="ARBA00023242"/>
    </source>
</evidence>
<comment type="subcellular location">
    <subcellularLocation>
        <location evidence="1">Nucleus</location>
    </subcellularLocation>
</comment>
<dbReference type="EMBL" id="JBDODL010000001">
    <property type="protein sequence ID" value="MES1917966.1"/>
    <property type="molecule type" value="Genomic_DNA"/>
</dbReference>
<evidence type="ECO:0000313" key="10">
    <source>
        <dbReference type="EMBL" id="MES1917966.1"/>
    </source>
</evidence>
<keyword evidence="11" id="KW-1185">Reference proteome</keyword>
<protein>
    <recommendedName>
        <fullName evidence="12">MRG domain-containing protein</fullName>
    </recommendedName>
</protein>
<dbReference type="InterPro" id="IPR026541">
    <property type="entry name" value="MRG_dom"/>
</dbReference>
<dbReference type="PANTHER" id="PTHR10880:SF15">
    <property type="entry name" value="MSL COMPLEX SUBUNIT 3"/>
    <property type="match status" value="1"/>
</dbReference>
<dbReference type="Gene3D" id="1.10.274.30">
    <property type="entry name" value="MRG domain"/>
    <property type="match status" value="1"/>
</dbReference>
<keyword evidence="5" id="KW-0539">Nucleus</keyword>
<evidence type="ECO:0000256" key="4">
    <source>
        <dbReference type="ARBA" id="ARBA00023163"/>
    </source>
</evidence>
<feature type="transmembrane region" description="Helical" evidence="7">
    <location>
        <begin position="286"/>
        <end position="308"/>
    </location>
</feature>
<keyword evidence="7" id="KW-1133">Transmembrane helix</keyword>
<dbReference type="InterPro" id="IPR008676">
    <property type="entry name" value="MRG"/>
</dbReference>
<dbReference type="InterPro" id="IPR016197">
    <property type="entry name" value="Chromo-like_dom_sf"/>
</dbReference>
<keyword evidence="7" id="KW-0472">Membrane</keyword>
<evidence type="ECO:0000313" key="11">
    <source>
        <dbReference type="Proteomes" id="UP001439008"/>
    </source>
</evidence>
<gene>
    <name evidence="10" type="ORF">MHBO_000004</name>
</gene>
<reference evidence="10 11" key="1">
    <citation type="journal article" date="2024" name="BMC Biol.">
        <title>Comparative genomics of Ascetosporea gives new insight into the evolutionary basis for animal parasitism in Rhizaria.</title>
        <authorList>
            <person name="Hiltunen Thoren M."/>
            <person name="Onut-Brannstrom I."/>
            <person name="Alfjorden A."/>
            <person name="Peckova H."/>
            <person name="Swords F."/>
            <person name="Hooper C."/>
            <person name="Holzer A.S."/>
            <person name="Bass D."/>
            <person name="Burki F."/>
        </authorList>
    </citation>
    <scope>NUCLEOTIDE SEQUENCE [LARGE SCALE GENOMIC DNA]</scope>
    <source>
        <strain evidence="10">20-A016</strain>
    </source>
</reference>
<dbReference type="Pfam" id="PF22732">
    <property type="entry name" value="MSL3_chromo-like"/>
    <property type="match status" value="1"/>
</dbReference>
<name>A0ABV2ADY6_9EUKA</name>
<evidence type="ECO:0000256" key="7">
    <source>
        <dbReference type="SAM" id="Phobius"/>
    </source>
</evidence>
<evidence type="ECO:0000256" key="6">
    <source>
        <dbReference type="SAM" id="MobiDB-lite"/>
    </source>
</evidence>
<dbReference type="InterPro" id="IPR053820">
    <property type="entry name" value="MSL3_chromo-like"/>
</dbReference>
<evidence type="ECO:0008006" key="12">
    <source>
        <dbReference type="Google" id="ProtNLM"/>
    </source>
</evidence>
<proteinExistence type="predicted"/>
<keyword evidence="7" id="KW-0812">Transmembrane</keyword>
<feature type="region of interest" description="Disordered" evidence="6">
    <location>
        <begin position="152"/>
        <end position="181"/>
    </location>
</feature>
<evidence type="ECO:0000256" key="3">
    <source>
        <dbReference type="ARBA" id="ARBA00023015"/>
    </source>
</evidence>
<dbReference type="PANTHER" id="PTHR10880">
    <property type="entry name" value="MORTALITY FACTOR 4-LIKE PROTEIN"/>
    <property type="match status" value="1"/>
</dbReference>
<dbReference type="Pfam" id="PF05712">
    <property type="entry name" value="MRG"/>
    <property type="match status" value="1"/>
</dbReference>
<evidence type="ECO:0000256" key="1">
    <source>
        <dbReference type="ARBA" id="ARBA00004123"/>
    </source>
</evidence>
<evidence type="ECO:0000259" key="8">
    <source>
        <dbReference type="Pfam" id="PF05712"/>
    </source>
</evidence>
<evidence type="ECO:0000259" key="9">
    <source>
        <dbReference type="Pfam" id="PF22732"/>
    </source>
</evidence>
<dbReference type="InterPro" id="IPR038217">
    <property type="entry name" value="MRG_C_sf"/>
</dbReference>
<feature type="compositionally biased region" description="Basic and acidic residues" evidence="6">
    <location>
        <begin position="155"/>
        <end position="165"/>
    </location>
</feature>
<evidence type="ECO:0000256" key="2">
    <source>
        <dbReference type="ARBA" id="ARBA00022853"/>
    </source>
</evidence>